<dbReference type="InterPro" id="IPR019734">
    <property type="entry name" value="TPR_rpt"/>
</dbReference>
<proteinExistence type="predicted"/>
<dbReference type="SUPFAM" id="SSF48452">
    <property type="entry name" value="TPR-like"/>
    <property type="match status" value="1"/>
</dbReference>
<accession>A0A803ML08</accession>
<dbReference type="PANTHER" id="PTHR47329:SF1">
    <property type="entry name" value="OS05G0129900 PROTEIN"/>
    <property type="match status" value="1"/>
</dbReference>
<dbReference type="EnsemblPlants" id="AUR62031620-RA">
    <property type="protein sequence ID" value="AUR62031620-RA:cds"/>
    <property type="gene ID" value="AUR62031620"/>
</dbReference>
<evidence type="ECO:0000259" key="2">
    <source>
        <dbReference type="Pfam" id="PF24750"/>
    </source>
</evidence>
<dbReference type="SMART" id="SM00028">
    <property type="entry name" value="TPR"/>
    <property type="match status" value="3"/>
</dbReference>
<dbReference type="SUPFAM" id="SSF81383">
    <property type="entry name" value="F-box domain"/>
    <property type="match status" value="1"/>
</dbReference>
<dbReference type="Pfam" id="PF24750">
    <property type="entry name" value="b-prop_At3g26010-like"/>
    <property type="match status" value="1"/>
</dbReference>
<keyword evidence="4" id="KW-1185">Reference proteome</keyword>
<protein>
    <recommendedName>
        <fullName evidence="5">F-box protein</fullName>
    </recommendedName>
</protein>
<organism evidence="3 4">
    <name type="scientific">Chenopodium quinoa</name>
    <name type="common">Quinoa</name>
    <dbReference type="NCBI Taxonomy" id="63459"/>
    <lineage>
        <taxon>Eukaryota</taxon>
        <taxon>Viridiplantae</taxon>
        <taxon>Streptophyta</taxon>
        <taxon>Embryophyta</taxon>
        <taxon>Tracheophyta</taxon>
        <taxon>Spermatophyta</taxon>
        <taxon>Magnoliopsida</taxon>
        <taxon>eudicotyledons</taxon>
        <taxon>Gunneridae</taxon>
        <taxon>Pentapetalae</taxon>
        <taxon>Caryophyllales</taxon>
        <taxon>Chenopodiaceae</taxon>
        <taxon>Chenopodioideae</taxon>
        <taxon>Atripliceae</taxon>
        <taxon>Chenopodium</taxon>
    </lineage>
</organism>
<dbReference type="Gramene" id="AUR62031620-RA">
    <property type="protein sequence ID" value="AUR62031620-RA:cds"/>
    <property type="gene ID" value="AUR62031620"/>
</dbReference>
<evidence type="ECO:0000313" key="3">
    <source>
        <dbReference type="EnsemblPlants" id="AUR62031620-RA:cds"/>
    </source>
</evidence>
<feature type="domain" description="F-box protein At3g26010-like beta-propeller" evidence="2">
    <location>
        <begin position="91"/>
        <end position="371"/>
    </location>
</feature>
<dbReference type="Gene3D" id="1.25.40.10">
    <property type="entry name" value="Tetratricopeptide repeat domain"/>
    <property type="match status" value="1"/>
</dbReference>
<dbReference type="AlphaFoldDB" id="A0A803ML08"/>
<sequence>ILTRLPAQSVCRFKCVSKTWKSLICDPHFVTSYIVHNSSSSSWIIVDRFVTESKEKVTQFNPAQNPNISSLSANHHRLIYEPVTSEWKPTKNPPVIVASSNGLLLFSFHIERDPFEKNPNQFSHRKTDFVLVVINPVTGEWVPLPKPEDSINKLNSVGFMSRLDCSCNGVVEKFIVVEYQPIVGSDSGSLLCFSSDTGKWVDKPASYMLGMHFWRAEGVFEFAGRFFWVDLSCGVITWDDDDPFRGVEEEKEMARCRFIPLPKGCRKPFNTLKLEDERDIFGAGGYIHYMEMFRKGDYVLTLWRLKDFESGVNEWNLVYNLSRVDVECVLCCGVDKSLPRPCFIHPFDVDIVFFSTEDRIFSYNLQTQKVEADASFTGHKYVIPFVLPCWPTLLPPRLYAAYAKEEGNELFKNKKFDEAINCYSRSIALSRTAFAYANRALAYLKVCRFREAEDDCTESLKLHGEYFKVYARRAIARKELGNLEGSMEDIDYALKLEPLNKAMKEQHAEIKILLEKVGTFLDSSDPKGIIYIGFEQSAYLL</sequence>
<dbReference type="CDD" id="cd22157">
    <property type="entry name" value="F-box_AtFBW1-like"/>
    <property type="match status" value="1"/>
</dbReference>
<dbReference type="InterPro" id="IPR011990">
    <property type="entry name" value="TPR-like_helical_dom_sf"/>
</dbReference>
<evidence type="ECO:0008006" key="5">
    <source>
        <dbReference type="Google" id="ProtNLM"/>
    </source>
</evidence>
<feature type="domain" description="F-box" evidence="1">
    <location>
        <begin position="1"/>
        <end position="29"/>
    </location>
</feature>
<dbReference type="Pfam" id="PF00646">
    <property type="entry name" value="F-box"/>
    <property type="match status" value="1"/>
</dbReference>
<evidence type="ECO:0000313" key="4">
    <source>
        <dbReference type="Proteomes" id="UP000596660"/>
    </source>
</evidence>
<dbReference type="OMA" id="NITDRKP"/>
<dbReference type="InterPro" id="IPR001810">
    <property type="entry name" value="F-box_dom"/>
</dbReference>
<evidence type="ECO:0000259" key="1">
    <source>
        <dbReference type="Pfam" id="PF00646"/>
    </source>
</evidence>
<dbReference type="InterPro" id="IPR036047">
    <property type="entry name" value="F-box-like_dom_sf"/>
</dbReference>
<reference evidence="3" key="1">
    <citation type="journal article" date="2017" name="Nature">
        <title>The genome of Chenopodium quinoa.</title>
        <authorList>
            <person name="Jarvis D.E."/>
            <person name="Ho Y.S."/>
            <person name="Lightfoot D.J."/>
            <person name="Schmoeckel S.M."/>
            <person name="Li B."/>
            <person name="Borm T.J.A."/>
            <person name="Ohyanagi H."/>
            <person name="Mineta K."/>
            <person name="Michell C.T."/>
            <person name="Saber N."/>
            <person name="Kharbatia N.M."/>
            <person name="Rupper R.R."/>
            <person name="Sharp A.R."/>
            <person name="Dally N."/>
            <person name="Boughton B.A."/>
            <person name="Woo Y.H."/>
            <person name="Gao G."/>
            <person name="Schijlen E.G.W.M."/>
            <person name="Guo X."/>
            <person name="Momin A.A."/>
            <person name="Negrao S."/>
            <person name="Al-Babili S."/>
            <person name="Gehring C."/>
            <person name="Roessner U."/>
            <person name="Jung C."/>
            <person name="Murphy K."/>
            <person name="Arold S.T."/>
            <person name="Gojobori T."/>
            <person name="van der Linden C.G."/>
            <person name="van Loo E.N."/>
            <person name="Jellen E.N."/>
            <person name="Maughan P.J."/>
            <person name="Tester M."/>
        </authorList>
    </citation>
    <scope>NUCLEOTIDE SEQUENCE [LARGE SCALE GENOMIC DNA]</scope>
    <source>
        <strain evidence="3">cv. PI 614886</strain>
    </source>
</reference>
<reference evidence="3" key="2">
    <citation type="submission" date="2021-03" db="UniProtKB">
        <authorList>
            <consortium name="EnsemblPlants"/>
        </authorList>
    </citation>
    <scope>IDENTIFICATION</scope>
</reference>
<dbReference type="PANTHER" id="PTHR47329">
    <property type="entry name" value="OS05G0129900 PROTEIN"/>
    <property type="match status" value="1"/>
</dbReference>
<dbReference type="InterPro" id="IPR056592">
    <property type="entry name" value="Beta-prop_At3g26010-like"/>
</dbReference>
<name>A0A803ML08_CHEQI</name>
<dbReference type="Proteomes" id="UP000596660">
    <property type="component" value="Unplaced"/>
</dbReference>